<feature type="domain" description="Bacterial surface antigen (D15)" evidence="3">
    <location>
        <begin position="263"/>
        <end position="532"/>
    </location>
</feature>
<evidence type="ECO:0000256" key="1">
    <source>
        <dbReference type="ARBA" id="ARBA00004370"/>
    </source>
</evidence>
<keyword evidence="5" id="KW-1185">Reference proteome</keyword>
<dbReference type="Pfam" id="PF01103">
    <property type="entry name" value="Omp85"/>
    <property type="match status" value="1"/>
</dbReference>
<evidence type="ECO:0000313" key="4">
    <source>
        <dbReference type="EMBL" id="MBC5841539.1"/>
    </source>
</evidence>
<proteinExistence type="predicted"/>
<sequence length="551" mass="63332">MSCYAQNYHLKFEGLTKTETQIIDSIQYDKTHRDKLSLIQETARIQKSLSKQGYLENKEVSNNQVNDSSFVSIISLGSKTKTIKLLIHSNQAVKKLISNNKDSITVPYPLVESFLNEQKTKLENAGFALSVFKLSNISKKEGTLFADLEITENKQKIIDKIQVVENSNKQAKFPQGHLKQINRQFKSMIVSQNNLNKISEEFHKYNFIQQIKSPETLFTTDSTKVYVYLEKQNANSFDGFIGFNNNESQKITLSGYLDLKLQNILNTGEEFKLIWKSDGNDQRIFNIGLELPYLFKSPIGLKGQINIFKQDSTFQNTKTGIELSYFIKYNTRLYLGYESTTSSDIQKTNNNIVSDYKSNFITATFTYNKRDNNNINPNKASTTMKLGFGTRENTSTQITDNLDTQNYIELTSNYTFYLSKKNHFNLKGIFQNLNSTNYSTNELYRFGGNNSIRGFLENSLQAKTFFVLATEYRYLLNENFYVNTVIDFASFSLPKVSNTTAYNTNELSYGLGFSLQTQNGLLRFSAVNNYNNEVKTNFYNTIINFSYNVKF</sequence>
<dbReference type="EMBL" id="JACRUJ010000002">
    <property type="protein sequence ID" value="MBC5841539.1"/>
    <property type="molecule type" value="Genomic_DNA"/>
</dbReference>
<dbReference type="InterPro" id="IPR000184">
    <property type="entry name" value="Bac_surfAg_D15"/>
</dbReference>
<gene>
    <name evidence="4" type="ORF">H8R23_08980</name>
</gene>
<keyword evidence="2" id="KW-0472">Membrane</keyword>
<dbReference type="Gene3D" id="2.40.160.50">
    <property type="entry name" value="membrane protein fhac: a member of the omp85/tpsb transporter family"/>
    <property type="match status" value="1"/>
</dbReference>
<organism evidence="4 5">
    <name type="scientific">Flavobacterium kayseriense</name>
    <dbReference type="NCBI Taxonomy" id="2764714"/>
    <lineage>
        <taxon>Bacteria</taxon>
        <taxon>Pseudomonadati</taxon>
        <taxon>Bacteroidota</taxon>
        <taxon>Flavobacteriia</taxon>
        <taxon>Flavobacteriales</taxon>
        <taxon>Flavobacteriaceae</taxon>
        <taxon>Flavobacterium</taxon>
    </lineage>
</organism>
<evidence type="ECO:0000259" key="3">
    <source>
        <dbReference type="Pfam" id="PF01103"/>
    </source>
</evidence>
<dbReference type="RefSeq" id="WP_187010103.1">
    <property type="nucleotide sequence ID" value="NZ_JACRUI010000002.1"/>
</dbReference>
<evidence type="ECO:0000313" key="5">
    <source>
        <dbReference type="Proteomes" id="UP000629963"/>
    </source>
</evidence>
<comment type="subcellular location">
    <subcellularLocation>
        <location evidence="1">Membrane</location>
    </subcellularLocation>
</comment>
<reference evidence="4 5" key="1">
    <citation type="submission" date="2020-08" db="EMBL/GenBank/DDBJ databases">
        <title>Description of novel Flavobacterium F-380 isolate.</title>
        <authorList>
            <person name="Saticioglu I.B."/>
            <person name="Duman M."/>
            <person name="Altun S."/>
        </authorList>
    </citation>
    <scope>NUCLEOTIDE SEQUENCE [LARGE SCALE GENOMIC DNA]</scope>
    <source>
        <strain evidence="4 5">F-380</strain>
    </source>
</reference>
<dbReference type="Proteomes" id="UP000629963">
    <property type="component" value="Unassembled WGS sequence"/>
</dbReference>
<comment type="caution">
    <text evidence="4">The sequence shown here is derived from an EMBL/GenBank/DDBJ whole genome shotgun (WGS) entry which is preliminary data.</text>
</comment>
<protein>
    <recommendedName>
        <fullName evidence="3">Bacterial surface antigen (D15) domain-containing protein</fullName>
    </recommendedName>
</protein>
<name>A0ABR7J885_9FLAO</name>
<accession>A0ABR7J885</accession>
<evidence type="ECO:0000256" key="2">
    <source>
        <dbReference type="ARBA" id="ARBA00023136"/>
    </source>
</evidence>